<reference evidence="1 2" key="1">
    <citation type="submission" date="2024-09" db="EMBL/GenBank/DDBJ databases">
        <authorList>
            <person name="Sun Q."/>
            <person name="Mori K."/>
        </authorList>
    </citation>
    <scope>NUCLEOTIDE SEQUENCE [LARGE SCALE GENOMIC DNA]</scope>
    <source>
        <strain evidence="1 2">JCM 1342</strain>
    </source>
</reference>
<sequence length="202" mass="21050">MFVLTADQRDSRNRADLVPAGVDIVQRVAGHRLAIPVQRNAGDELQALTGSAPAALAITLALLRDGGWSVGIGAGVVETPLPDDIRAGRGQAFVLARDAVDRAKGAPGRVAVSSSDALAAQDAEAYLRLLVDVRDRRSAQGWEVADLLAEGLTQKSIAARLGITPTAVSLRAKAGGLRLEEAAIPALERTLASLDGVRRQAP</sequence>
<dbReference type="EMBL" id="JBHMBE010000003">
    <property type="protein sequence ID" value="MFB9646076.1"/>
    <property type="molecule type" value="Genomic_DNA"/>
</dbReference>
<keyword evidence="1" id="KW-0238">DNA-binding</keyword>
<keyword evidence="2" id="KW-1185">Reference proteome</keyword>
<name>A0ABV5T0E4_9MICO</name>
<dbReference type="GO" id="GO:0003677">
    <property type="term" value="F:DNA binding"/>
    <property type="evidence" value="ECO:0007669"/>
    <property type="project" value="UniProtKB-KW"/>
</dbReference>
<dbReference type="Gene3D" id="1.10.10.10">
    <property type="entry name" value="Winged helix-like DNA-binding domain superfamily/Winged helix DNA-binding domain"/>
    <property type="match status" value="1"/>
</dbReference>
<dbReference type="InterPro" id="IPR036388">
    <property type="entry name" value="WH-like_DNA-bd_sf"/>
</dbReference>
<evidence type="ECO:0000313" key="1">
    <source>
        <dbReference type="EMBL" id="MFB9646076.1"/>
    </source>
</evidence>
<evidence type="ECO:0000313" key="2">
    <source>
        <dbReference type="Proteomes" id="UP001589611"/>
    </source>
</evidence>
<accession>A0ABV5T0E4</accession>
<proteinExistence type="predicted"/>
<comment type="caution">
    <text evidence="1">The sequence shown here is derived from an EMBL/GenBank/DDBJ whole genome shotgun (WGS) entry which is preliminary data.</text>
</comment>
<dbReference type="RefSeq" id="WP_344712759.1">
    <property type="nucleotide sequence ID" value="NZ_BAAAWH010000001.1"/>
</dbReference>
<dbReference type="Proteomes" id="UP001589611">
    <property type="component" value="Unassembled WGS sequence"/>
</dbReference>
<gene>
    <name evidence="1" type="ORF">ACFFPJ_09710</name>
</gene>
<protein>
    <submittedName>
        <fullName evidence="1">DNA-binding protein</fullName>
    </submittedName>
</protein>
<organism evidence="1 2">
    <name type="scientific">Microbacterium terregens</name>
    <dbReference type="NCBI Taxonomy" id="69363"/>
    <lineage>
        <taxon>Bacteria</taxon>
        <taxon>Bacillati</taxon>
        <taxon>Actinomycetota</taxon>
        <taxon>Actinomycetes</taxon>
        <taxon>Micrococcales</taxon>
        <taxon>Microbacteriaceae</taxon>
        <taxon>Microbacterium</taxon>
    </lineage>
</organism>